<dbReference type="GO" id="GO:0007165">
    <property type="term" value="P:signal transduction"/>
    <property type="evidence" value="ECO:0007669"/>
    <property type="project" value="InterPro"/>
</dbReference>
<reference evidence="4" key="2">
    <citation type="submission" date="2025-08" db="UniProtKB">
        <authorList>
            <consortium name="Ensembl"/>
        </authorList>
    </citation>
    <scope>IDENTIFICATION</scope>
</reference>
<dbReference type="PANTHER" id="PTHR46838">
    <property type="entry name" value="TUMOR NECROSIS FACTOR RECEPTOR SUPERFAMILY MEMBER 14"/>
    <property type="match status" value="1"/>
</dbReference>
<evidence type="ECO:0000256" key="1">
    <source>
        <dbReference type="PROSITE-ProRule" id="PRU00206"/>
    </source>
</evidence>
<comment type="caution">
    <text evidence="1">Lacks conserved residue(s) required for the propagation of feature annotation.</text>
</comment>
<evidence type="ECO:0000313" key="4">
    <source>
        <dbReference type="Ensembl" id="ENSGMOP00000050028.1"/>
    </source>
</evidence>
<proteinExistence type="predicted"/>
<accession>A0A8C5BWS1</accession>
<name>A0A8C5BWS1_GADMO</name>
<evidence type="ECO:0000259" key="3">
    <source>
        <dbReference type="PROSITE" id="PS50050"/>
    </source>
</evidence>
<dbReference type="AlphaFoldDB" id="A0A8C5BWS1"/>
<feature type="signal peptide" evidence="2">
    <location>
        <begin position="1"/>
        <end position="23"/>
    </location>
</feature>
<dbReference type="SUPFAM" id="SSF57586">
    <property type="entry name" value="TNF receptor-like"/>
    <property type="match status" value="2"/>
</dbReference>
<protein>
    <recommendedName>
        <fullName evidence="3">TNFR-Cys domain-containing protein</fullName>
    </recommendedName>
</protein>
<feature type="disulfide bond" evidence="1">
    <location>
        <begin position="66"/>
        <end position="81"/>
    </location>
</feature>
<dbReference type="GO" id="GO:0050830">
    <property type="term" value="P:defense response to Gram-positive bacterium"/>
    <property type="evidence" value="ECO:0007669"/>
    <property type="project" value="TreeGrafter"/>
</dbReference>
<evidence type="ECO:0000256" key="2">
    <source>
        <dbReference type="SAM" id="SignalP"/>
    </source>
</evidence>
<feature type="domain" description="TNFR-Cys" evidence="3">
    <location>
        <begin position="65"/>
        <end position="107"/>
    </location>
</feature>
<dbReference type="SMART" id="SM00208">
    <property type="entry name" value="TNFR"/>
    <property type="match status" value="3"/>
</dbReference>
<dbReference type="InterPro" id="IPR001368">
    <property type="entry name" value="TNFR/NGFR_Cys_rich_reg"/>
</dbReference>
<dbReference type="PROSITE" id="PS00652">
    <property type="entry name" value="TNFR_NGFR_1"/>
    <property type="match status" value="1"/>
</dbReference>
<dbReference type="InterPro" id="IPR008063">
    <property type="entry name" value="Fas_rcpt"/>
</dbReference>
<keyword evidence="5" id="KW-1185">Reference proteome</keyword>
<dbReference type="GO" id="GO:0004888">
    <property type="term" value="F:transmembrane signaling receptor activity"/>
    <property type="evidence" value="ECO:0007669"/>
    <property type="project" value="InterPro"/>
</dbReference>
<dbReference type="GO" id="GO:2000406">
    <property type="term" value="P:positive regulation of T cell migration"/>
    <property type="evidence" value="ECO:0007669"/>
    <property type="project" value="TreeGrafter"/>
</dbReference>
<reference evidence="4" key="3">
    <citation type="submission" date="2025-09" db="UniProtKB">
        <authorList>
            <consortium name="Ensembl"/>
        </authorList>
    </citation>
    <scope>IDENTIFICATION</scope>
</reference>
<sequence>MIEAYTNLTTMFLLFILISCCFGVASPSHCPLNEYRAGLECCPSCPPGMHVVKDCEERSITKCSWCPDGTFQAGFNEQKRCSNCTKCDAGLGLKVKKSCSSTSDAVCEVLDGFFCSDSNGGGCRAAQRHRLSCSPGQYIGQRGTTDEDIECLHCTDGTFSDGTSSCQPHTT</sequence>
<reference evidence="4" key="1">
    <citation type="submission" date="2019-07" db="EMBL/GenBank/DDBJ databases">
        <authorList>
            <consortium name="Wellcome Sanger Institute Data Sharing"/>
        </authorList>
    </citation>
    <scope>NUCLEOTIDE SEQUENCE [LARGE SCALE GENOMIC DNA]</scope>
</reference>
<dbReference type="GO" id="GO:0046642">
    <property type="term" value="P:negative regulation of alpha-beta T cell proliferation"/>
    <property type="evidence" value="ECO:0007669"/>
    <property type="project" value="TreeGrafter"/>
</dbReference>
<dbReference type="GeneTree" id="ENSGT00950000183126"/>
<organism evidence="4 5">
    <name type="scientific">Gadus morhua</name>
    <name type="common">Atlantic cod</name>
    <dbReference type="NCBI Taxonomy" id="8049"/>
    <lineage>
        <taxon>Eukaryota</taxon>
        <taxon>Metazoa</taxon>
        <taxon>Chordata</taxon>
        <taxon>Craniata</taxon>
        <taxon>Vertebrata</taxon>
        <taxon>Euteleostomi</taxon>
        <taxon>Actinopterygii</taxon>
        <taxon>Neopterygii</taxon>
        <taxon>Teleostei</taxon>
        <taxon>Neoteleostei</taxon>
        <taxon>Acanthomorphata</taxon>
        <taxon>Zeiogadaria</taxon>
        <taxon>Gadariae</taxon>
        <taxon>Gadiformes</taxon>
        <taxon>Gadoidei</taxon>
        <taxon>Gadidae</taxon>
        <taxon>Gadus</taxon>
    </lineage>
</organism>
<dbReference type="PRINTS" id="PR01680">
    <property type="entry name" value="TNFACTORR6"/>
</dbReference>
<dbReference type="GO" id="GO:0050829">
    <property type="term" value="P:defense response to Gram-negative bacterium"/>
    <property type="evidence" value="ECO:0007669"/>
    <property type="project" value="TreeGrafter"/>
</dbReference>
<dbReference type="Proteomes" id="UP000694546">
    <property type="component" value="Chromosome 1"/>
</dbReference>
<evidence type="ECO:0000313" key="5">
    <source>
        <dbReference type="Proteomes" id="UP000694546"/>
    </source>
</evidence>
<dbReference type="GO" id="GO:0006915">
    <property type="term" value="P:apoptotic process"/>
    <property type="evidence" value="ECO:0007669"/>
    <property type="project" value="InterPro"/>
</dbReference>
<dbReference type="PANTHER" id="PTHR46838:SF1">
    <property type="entry name" value="TUMOR NECROSIS FACTOR RECEPTOR SUPERFAMILY MEMBER 14"/>
    <property type="match status" value="1"/>
</dbReference>
<dbReference type="Ensembl" id="ENSGMOT00000052583.1">
    <property type="protein sequence ID" value="ENSGMOP00000050028.1"/>
    <property type="gene ID" value="ENSGMOG00000025593.1"/>
</dbReference>
<keyword evidence="1" id="KW-1015">Disulfide bond</keyword>
<dbReference type="Gene3D" id="2.10.50.10">
    <property type="entry name" value="Tumor Necrosis Factor Receptor, subunit A, domain 2"/>
    <property type="match status" value="3"/>
</dbReference>
<dbReference type="GO" id="GO:0006955">
    <property type="term" value="P:immune response"/>
    <property type="evidence" value="ECO:0007669"/>
    <property type="project" value="InterPro"/>
</dbReference>
<dbReference type="Pfam" id="PF00020">
    <property type="entry name" value="TNFR_c6"/>
    <property type="match status" value="1"/>
</dbReference>
<dbReference type="PROSITE" id="PS50050">
    <property type="entry name" value="TNFR_NGFR_2"/>
    <property type="match status" value="1"/>
</dbReference>
<dbReference type="GO" id="GO:0009897">
    <property type="term" value="C:external side of plasma membrane"/>
    <property type="evidence" value="ECO:0007669"/>
    <property type="project" value="TreeGrafter"/>
</dbReference>
<keyword evidence="2" id="KW-0732">Signal</keyword>
<dbReference type="GO" id="GO:0002720">
    <property type="term" value="P:positive regulation of cytokine production involved in immune response"/>
    <property type="evidence" value="ECO:0007669"/>
    <property type="project" value="TreeGrafter"/>
</dbReference>
<feature type="repeat" description="TNFR-Cys" evidence="1">
    <location>
        <begin position="65"/>
        <end position="107"/>
    </location>
</feature>
<feature type="chain" id="PRO_5045310540" description="TNFR-Cys domain-containing protein" evidence="2">
    <location>
        <begin position="24"/>
        <end position="171"/>
    </location>
</feature>